<feature type="signal peptide" evidence="1">
    <location>
        <begin position="1"/>
        <end position="27"/>
    </location>
</feature>
<accession>A0AAV7QJ61</accession>
<protein>
    <submittedName>
        <fullName evidence="2">Uncharacterized protein</fullName>
    </submittedName>
</protein>
<reference evidence="2" key="1">
    <citation type="journal article" date="2022" name="bioRxiv">
        <title>Sequencing and chromosome-scale assembly of the giantPleurodeles waltlgenome.</title>
        <authorList>
            <person name="Brown T."/>
            <person name="Elewa A."/>
            <person name="Iarovenko S."/>
            <person name="Subramanian E."/>
            <person name="Araus A.J."/>
            <person name="Petzold A."/>
            <person name="Susuki M."/>
            <person name="Suzuki K.-i.T."/>
            <person name="Hayashi T."/>
            <person name="Toyoda A."/>
            <person name="Oliveira C."/>
            <person name="Osipova E."/>
            <person name="Leigh N.D."/>
            <person name="Simon A."/>
            <person name="Yun M.H."/>
        </authorList>
    </citation>
    <scope>NUCLEOTIDE SEQUENCE</scope>
    <source>
        <strain evidence="2">20211129_DDA</strain>
        <tissue evidence="2">Liver</tissue>
    </source>
</reference>
<dbReference type="Proteomes" id="UP001066276">
    <property type="component" value="Chromosome 6"/>
</dbReference>
<dbReference type="Pfam" id="PF06101">
    <property type="entry name" value="Vps62"/>
    <property type="match status" value="1"/>
</dbReference>
<feature type="chain" id="PRO_5044023615" evidence="1">
    <location>
        <begin position="28"/>
        <end position="395"/>
    </location>
</feature>
<evidence type="ECO:0000313" key="2">
    <source>
        <dbReference type="EMBL" id="KAJ1139382.1"/>
    </source>
</evidence>
<organism evidence="2 3">
    <name type="scientific">Pleurodeles waltl</name>
    <name type="common">Iberian ribbed newt</name>
    <dbReference type="NCBI Taxonomy" id="8319"/>
    <lineage>
        <taxon>Eukaryota</taxon>
        <taxon>Metazoa</taxon>
        <taxon>Chordata</taxon>
        <taxon>Craniata</taxon>
        <taxon>Vertebrata</taxon>
        <taxon>Euteleostomi</taxon>
        <taxon>Amphibia</taxon>
        <taxon>Batrachia</taxon>
        <taxon>Caudata</taxon>
        <taxon>Salamandroidea</taxon>
        <taxon>Salamandridae</taxon>
        <taxon>Pleurodelinae</taxon>
        <taxon>Pleurodeles</taxon>
    </lineage>
</organism>
<dbReference type="AlphaFoldDB" id="A0AAV7QJ61"/>
<comment type="caution">
    <text evidence="2">The sequence shown here is derived from an EMBL/GenBank/DDBJ whole genome shotgun (WGS) entry which is preliminary data.</text>
</comment>
<sequence>MRKSVFSLGGMGCRSTIFVLILCCVNAHSSHRKNEKAKDEECISQSLLIKFTTQFEHIWDDKGSDAGGDLSIWRPTSREPGFFPVGDTAVTSRESPDHAAVLVEDDGNGLVKPPKKFRKIWNDKGSSARRPVTVYEMIPPSNYTCLGDVAVKSYKRCPDRNMYRCVRLDLVENGDIFNLWKSKHFGSEKDVSFWIVKERNSTKSNGVSTGSFLAVKSFDQPVDNMYLLSACKINLTDTETGNDQNDHHKGHHHHGPDACDCLFKAGGCMIGAAPPPDMACRCTKKDPMTCVGEVTGCAQPNAFFCKNPDKSLSTCLQGGGNCRAYSDSCDCEYHPGGCKISRLSVPHTACKCEYTSAWTCGGNIVKCTDATSEKCIKPDTSEESCLQGGGVCNYK</sequence>
<dbReference type="PANTHER" id="PTHR48219">
    <property type="entry name" value="VACUOLAR PROTEIN SORTING-ASSOCIATED PROTEIN 62-RELATED"/>
    <property type="match status" value="1"/>
</dbReference>
<gene>
    <name evidence="2" type="ORF">NDU88_005755</name>
</gene>
<proteinExistence type="predicted"/>
<keyword evidence="3" id="KW-1185">Reference proteome</keyword>
<dbReference type="PANTHER" id="PTHR48219:SF2">
    <property type="entry name" value="VACUOLAR PROTEIN SORTING-ASSOCIATED PROTEIN 62"/>
    <property type="match status" value="1"/>
</dbReference>
<dbReference type="EMBL" id="JANPWB010000010">
    <property type="protein sequence ID" value="KAJ1139382.1"/>
    <property type="molecule type" value="Genomic_DNA"/>
</dbReference>
<keyword evidence="1" id="KW-0732">Signal</keyword>
<dbReference type="InterPro" id="IPR009291">
    <property type="entry name" value="Vps62"/>
</dbReference>
<evidence type="ECO:0000256" key="1">
    <source>
        <dbReference type="SAM" id="SignalP"/>
    </source>
</evidence>
<evidence type="ECO:0000313" key="3">
    <source>
        <dbReference type="Proteomes" id="UP001066276"/>
    </source>
</evidence>
<name>A0AAV7QJ61_PLEWA</name>